<dbReference type="Pfam" id="PF13517">
    <property type="entry name" value="FG-GAP_3"/>
    <property type="match status" value="5"/>
</dbReference>
<feature type="compositionally biased region" description="Pro residues" evidence="2">
    <location>
        <begin position="1903"/>
        <end position="1916"/>
    </location>
</feature>
<dbReference type="SUPFAM" id="SSF69318">
    <property type="entry name" value="Integrin alpha N-terminal domain"/>
    <property type="match status" value="3"/>
</dbReference>
<evidence type="ECO:0000313" key="6">
    <source>
        <dbReference type="EMBL" id="KNC55742.1"/>
    </source>
</evidence>
<evidence type="ECO:0000313" key="7">
    <source>
        <dbReference type="Proteomes" id="UP000054408"/>
    </source>
</evidence>
<evidence type="ECO:0000259" key="5">
    <source>
        <dbReference type="Pfam" id="PF24633"/>
    </source>
</evidence>
<feature type="transmembrane region" description="Helical" evidence="3">
    <location>
        <begin position="1753"/>
        <end position="1773"/>
    </location>
</feature>
<dbReference type="SUPFAM" id="SSF51126">
    <property type="entry name" value="Pectin lyase-like"/>
    <property type="match status" value="1"/>
</dbReference>
<feature type="transmembrane region" description="Helical" evidence="3">
    <location>
        <begin position="1436"/>
        <end position="1459"/>
    </location>
</feature>
<dbReference type="PANTHER" id="PTHR45460:SF2">
    <property type="entry name" value="ALPHA 1,3 GLUCANASE, GH71 FAMILY (EUROFUNG)"/>
    <property type="match status" value="1"/>
</dbReference>
<dbReference type="RefSeq" id="XP_013752895.1">
    <property type="nucleotide sequence ID" value="XM_013897441.1"/>
</dbReference>
<reference evidence="6 7" key="1">
    <citation type="submission" date="2010-05" db="EMBL/GenBank/DDBJ databases">
        <title>The Genome Sequence of Thecamonas trahens ATCC 50062.</title>
        <authorList>
            <consortium name="The Broad Institute Genome Sequencing Platform"/>
            <person name="Russ C."/>
            <person name="Cuomo C."/>
            <person name="Shea T."/>
            <person name="Young S.K."/>
            <person name="Zeng Q."/>
            <person name="Koehrsen M."/>
            <person name="Haas B."/>
            <person name="Borodovsky M."/>
            <person name="Guigo R."/>
            <person name="Alvarado L."/>
            <person name="Berlin A."/>
            <person name="Bochicchio J."/>
            <person name="Borenstein D."/>
            <person name="Chapman S."/>
            <person name="Chen Z."/>
            <person name="Freedman E."/>
            <person name="Gellesch M."/>
            <person name="Goldberg J."/>
            <person name="Griggs A."/>
            <person name="Gujja S."/>
            <person name="Heilman E."/>
            <person name="Heiman D."/>
            <person name="Hepburn T."/>
            <person name="Howarth C."/>
            <person name="Jen D."/>
            <person name="Larson L."/>
            <person name="Mehta T."/>
            <person name="Park D."/>
            <person name="Pearson M."/>
            <person name="Roberts A."/>
            <person name="Saif S."/>
            <person name="Shenoy N."/>
            <person name="Sisk P."/>
            <person name="Stolte C."/>
            <person name="Sykes S."/>
            <person name="Thomson T."/>
            <person name="Walk T."/>
            <person name="White J."/>
            <person name="Yandava C."/>
            <person name="Burger G."/>
            <person name="Gray M.W."/>
            <person name="Holland P.W.H."/>
            <person name="King N."/>
            <person name="Lang F.B.F."/>
            <person name="Roger A.J."/>
            <person name="Ruiz-Trillo I."/>
            <person name="Lander E."/>
            <person name="Nusbaum C."/>
        </authorList>
    </citation>
    <scope>NUCLEOTIDE SEQUENCE [LARGE SCALE GENOMIC DNA]</scope>
    <source>
        <strain evidence="6 7">ATCC 50062</strain>
    </source>
</reference>
<feature type="transmembrane region" description="Helical" evidence="3">
    <location>
        <begin position="1565"/>
        <end position="1585"/>
    </location>
</feature>
<dbReference type="Pfam" id="PF24633">
    <property type="entry name" value="DUF7630"/>
    <property type="match status" value="1"/>
</dbReference>
<feature type="transmembrane region" description="Helical" evidence="3">
    <location>
        <begin position="1531"/>
        <end position="1553"/>
    </location>
</feature>
<feature type="chain" id="PRO_5005537950" description="DUF7630 domain-containing protein" evidence="4">
    <location>
        <begin position="29"/>
        <end position="1948"/>
    </location>
</feature>
<dbReference type="InterPro" id="IPR056047">
    <property type="entry name" value="CRMPA-like_DUF7630"/>
</dbReference>
<dbReference type="EMBL" id="GL349503">
    <property type="protein sequence ID" value="KNC55742.1"/>
    <property type="molecule type" value="Genomic_DNA"/>
</dbReference>
<dbReference type="CDD" id="cd00185">
    <property type="entry name" value="TNFRSF"/>
    <property type="match status" value="1"/>
</dbReference>
<dbReference type="InterPro" id="IPR013517">
    <property type="entry name" value="FG-GAP"/>
</dbReference>
<proteinExistence type="predicted"/>
<organism evidence="6 7">
    <name type="scientific">Thecamonas trahens ATCC 50062</name>
    <dbReference type="NCBI Taxonomy" id="461836"/>
    <lineage>
        <taxon>Eukaryota</taxon>
        <taxon>Apusozoa</taxon>
        <taxon>Apusomonadida</taxon>
        <taxon>Apusomonadidae</taxon>
        <taxon>Thecamonas</taxon>
    </lineage>
</organism>
<evidence type="ECO:0000256" key="1">
    <source>
        <dbReference type="ARBA" id="ARBA00022729"/>
    </source>
</evidence>
<feature type="transmembrane region" description="Helical" evidence="3">
    <location>
        <begin position="1466"/>
        <end position="1483"/>
    </location>
</feature>
<gene>
    <name evidence="6" type="ORF">AMSG_11139</name>
</gene>
<keyword evidence="3" id="KW-1133">Transmembrane helix</keyword>
<feature type="compositionally biased region" description="Low complexity" evidence="2">
    <location>
        <begin position="1917"/>
        <end position="1939"/>
    </location>
</feature>
<dbReference type="OrthoDB" id="10022113at2759"/>
<sequence>MHPVADSVARRTAVAAAVLALLSAFSHARCNVDYRLPNAVTLSSTSQPYGTAAAVFDASNAYLDVAFGDFSPTASTPVLIDDSFATPRRLAAGDVDGDGSPDLVVPFRDSNTLVLYRNIGNDATFPSFGPLEGVFFGDGAEPYSVAIGDINGDSFVDVVYTLERFNLVGAFMGTGLGSLASVPVNLTDDLVFRPLQAVDIVIADMDLDGVNDVLYSEGFSDRIVVIAGRADLATNLPTAAAVVDDSADTPFSLAVGDVDKNGLLDVVSTLFVDDRVALYYNRGMLTFSPRVIIASEIDAPLSSALVDLNGDSWLDVVFSASNSDFVRWIPGDGSGTYTASPQRIDDALDGARGLIAEDFDGDGRIDVVAAGFFDGNLKLYHFNDSASPFPEGRRLISNTANGARGIDAADFNGDGFTDIVSASAFDHSITVYVGDGSGFHLGNDVVVTSTFSGSESAVAGDYNNDGWVDVAGCAGISGLVAWWPNVGAGTWAATPVSVGTCAGAMKMTGGDFNNDGLPDLVVGCPDEASPSIKVFLNVNNGASWTEIVVFSVASSIANMDTAVGDVDNDGFVDVLFVASSVRLVGWARNNGGTGFDPPLAVDVLSTGFTVSATLCDVDSDGDLDVISSVSNGPSSAITVYHQTTPGTFESVPTDLGGSFDLPYSVACADASGDGRPDIAVASYSTDEISWFRNRGDGSFFGQDVLTTFNEGAYRVKIIDVNNDGFNDVLCAGNEDSTIEAFVHRPVVTGEAVRASLPQLAPGVPYSLHHVHYALNTASRCVAQRIELPADVTVGQCSPTSHYVVPADVVWTVAGPPGAAPASRPRLDCGTAGGVLFEVTASGSLTLADLTLRGASVGSAASAVTGLRVAGSRARLTLVNATVEGFSSAQATELQFFSGLGGAVSVLDGGTLTARATTFSGNTAKSLGGAVALISAGASATLTDVVLENNVALATGGGAVAVLAPDAVLAFGGNSRVVGNSALSGSGGGVLVANEAARASVTVVGTEMSGNTAGVAGGGLAAFAAAGTGVTIGAGTIVTGNSAGAGGGVAALADSYLLPRTTPLAASALARAPSVPLLASPVVTFGAGSTLGSNTAAYGGAFFVCKAKIDASAAGLSGGSSASIGGGHVFVCLDSSGSAPVQGTWLVDVSGGAGAGAAGGYGPARASPPAAISLEPAVREAVSGLALGSGAVQASDGYGQLVRDGRLVLRVLDPALAGVAVSGMELGVVFSAATGEASVALLAALGAAEQLPASVTLTLAISAPVGTPAASTALQLELGLCPPGFGANGLAPLADQYLVCSVCDEGSYSPEASDAPCVAVPACPARSLRRAAPNATGLESCECEAGSWSPEVELTRPCTPCPLGGICAGGRATPVAAPGFVPGPDAVDQFLSCPTAEACTGGGQCAAGYTTRLCASCASGYYRLGTKCRKCNNARQGLLVTLIVILVLVVLGALLGFNLAESLTYKFVAAMIGLNALQICAMYGELDLDWGAFGRAFFNVASSLNLNMELTSPECAAAKGIDIWVLKLVLTLLLPVLAAGGLALIAGGVFYPLIVVDAPWFGSKSVSLLVSALWRTLFQVMVLLYLPLVDASFSVFGCGRDEAGRWYVAADPSRSCYNAAWWGLFPIGLLGIASYAVAVPVATVMLLRARRKALDEVAYVLKYGFLVARFVDECWWYEAAIMGRKLAVVVAMTFMFSADGKASAGVVVLILSLIQLAVTKPYRSALHNVVAIVALTAVTLVLESGTFDDKGLRQTGVNLGIVVIIGVILVGNGLDFWRLTRDEKDVDQEMVMAEESGDEMMMTSMGDVRVEDKLDSVCELQSAAMAQQASLGFSSNGMTSTAMLDTANDSLAAVPTPTALNSSMPTMVYSASSSEFTPNGLASRSQPVVPAPPPSPMSPTAATPVPPIPPARPPAKPVRPTRAAVQPPVRPARPAVAPKPNIGSVEEIV</sequence>
<keyword evidence="3" id="KW-0812">Transmembrane</keyword>
<dbReference type="PANTHER" id="PTHR45460">
    <property type="entry name" value="SIMILAR TO CYSTEINE PROTEINASE"/>
    <property type="match status" value="1"/>
</dbReference>
<dbReference type="GeneID" id="25569192"/>
<evidence type="ECO:0000256" key="2">
    <source>
        <dbReference type="SAM" id="MobiDB-lite"/>
    </source>
</evidence>
<name>A0A0L0DU72_THETB</name>
<dbReference type="Gene3D" id="2.130.10.130">
    <property type="entry name" value="Integrin alpha, N-terminal"/>
    <property type="match status" value="4"/>
</dbReference>
<feature type="region of interest" description="Disordered" evidence="2">
    <location>
        <begin position="1875"/>
        <end position="1948"/>
    </location>
</feature>
<feature type="signal peptide" evidence="4">
    <location>
        <begin position="1"/>
        <end position="28"/>
    </location>
</feature>
<keyword evidence="7" id="KW-1185">Reference proteome</keyword>
<keyword evidence="1 4" id="KW-0732">Signal</keyword>
<feature type="domain" description="DUF7630" evidence="5">
    <location>
        <begin position="1389"/>
        <end position="1430"/>
    </location>
</feature>
<feature type="transmembrane region" description="Helical" evidence="3">
    <location>
        <begin position="1620"/>
        <end position="1646"/>
    </location>
</feature>
<dbReference type="InterPro" id="IPR028994">
    <property type="entry name" value="Integrin_alpha_N"/>
</dbReference>
<feature type="transmembrane region" description="Helical" evidence="3">
    <location>
        <begin position="1724"/>
        <end position="1741"/>
    </location>
</feature>
<evidence type="ECO:0000256" key="3">
    <source>
        <dbReference type="SAM" id="Phobius"/>
    </source>
</evidence>
<keyword evidence="3" id="KW-0472">Membrane</keyword>
<feature type="compositionally biased region" description="Polar residues" evidence="2">
    <location>
        <begin position="1875"/>
        <end position="1885"/>
    </location>
</feature>
<evidence type="ECO:0000256" key="4">
    <source>
        <dbReference type="SAM" id="SignalP"/>
    </source>
</evidence>
<dbReference type="Proteomes" id="UP000054408">
    <property type="component" value="Unassembled WGS sequence"/>
</dbReference>
<protein>
    <recommendedName>
        <fullName evidence="5">DUF7630 domain-containing protein</fullName>
    </recommendedName>
</protein>
<accession>A0A0L0DU72</accession>
<dbReference type="InterPro" id="IPR011050">
    <property type="entry name" value="Pectin_lyase_fold/virulence"/>
</dbReference>